<dbReference type="EMBL" id="JBANRG010000044">
    <property type="protein sequence ID" value="KAK7446339.1"/>
    <property type="molecule type" value="Genomic_DNA"/>
</dbReference>
<sequence>MISTSTRIDVGQLEQPLTENSQSVVEVLSRRRELVGAVVEEMGWGKEGVNDRGYTHGEQAIIRRLIRRAPFKFQAIVQVVDKDIQCEDTLYSRLLPFIHS</sequence>
<evidence type="ECO:0000313" key="2">
    <source>
        <dbReference type="Proteomes" id="UP001498398"/>
    </source>
</evidence>
<name>A0ABR1J505_9AGAR</name>
<comment type="caution">
    <text evidence="1">The sequence shown here is derived from an EMBL/GenBank/DDBJ whole genome shotgun (WGS) entry which is preliminary data.</text>
</comment>
<keyword evidence="2" id="KW-1185">Reference proteome</keyword>
<accession>A0ABR1J505</accession>
<dbReference type="Proteomes" id="UP001498398">
    <property type="component" value="Unassembled WGS sequence"/>
</dbReference>
<reference evidence="1 2" key="1">
    <citation type="submission" date="2024-01" db="EMBL/GenBank/DDBJ databases">
        <title>A draft genome for the cacao thread blight pathogen Marasmiellus scandens.</title>
        <authorList>
            <person name="Baruah I.K."/>
            <person name="Leung J."/>
            <person name="Bukari Y."/>
            <person name="Amoako-Attah I."/>
            <person name="Meinhardt L.W."/>
            <person name="Bailey B.A."/>
            <person name="Cohen S.P."/>
        </authorList>
    </citation>
    <scope>NUCLEOTIDE SEQUENCE [LARGE SCALE GENOMIC DNA]</scope>
    <source>
        <strain evidence="1 2">GH-19</strain>
    </source>
</reference>
<evidence type="ECO:0000313" key="1">
    <source>
        <dbReference type="EMBL" id="KAK7446339.1"/>
    </source>
</evidence>
<protein>
    <submittedName>
        <fullName evidence="1">Uncharacterized protein</fullName>
    </submittedName>
</protein>
<organism evidence="1 2">
    <name type="scientific">Marasmiellus scandens</name>
    <dbReference type="NCBI Taxonomy" id="2682957"/>
    <lineage>
        <taxon>Eukaryota</taxon>
        <taxon>Fungi</taxon>
        <taxon>Dikarya</taxon>
        <taxon>Basidiomycota</taxon>
        <taxon>Agaricomycotina</taxon>
        <taxon>Agaricomycetes</taxon>
        <taxon>Agaricomycetidae</taxon>
        <taxon>Agaricales</taxon>
        <taxon>Marasmiineae</taxon>
        <taxon>Omphalotaceae</taxon>
        <taxon>Marasmiellus</taxon>
    </lineage>
</organism>
<gene>
    <name evidence="1" type="ORF">VKT23_014545</name>
</gene>
<proteinExistence type="predicted"/>